<reference evidence="1 2" key="1">
    <citation type="submission" date="2019-04" db="EMBL/GenBank/DDBJ databases">
        <title>Bacillus sediminilitoris sp. nov., isolated from a tidal flat sediment on the East China Sea.</title>
        <authorList>
            <person name="Wei Y."/>
            <person name="Mao H."/>
            <person name="Fang J."/>
        </authorList>
    </citation>
    <scope>NUCLEOTIDE SEQUENCE [LARGE SCALE GENOMIC DNA]</scope>
    <source>
        <strain evidence="1 2">DSL-17</strain>
    </source>
</reference>
<keyword evidence="2" id="KW-1185">Reference proteome</keyword>
<dbReference type="Proteomes" id="UP000310334">
    <property type="component" value="Unassembled WGS sequence"/>
</dbReference>
<protein>
    <submittedName>
        <fullName evidence="1">DUF4025 domain-containing protein</fullName>
    </submittedName>
</protein>
<name>A0A4S4C5I9_9BACI</name>
<accession>A0A4S4C5I9</accession>
<dbReference type="InterPro" id="IPR025100">
    <property type="entry name" value="DUF4025"/>
</dbReference>
<dbReference type="Pfam" id="PF13217">
    <property type="entry name" value="DUF4025"/>
    <property type="match status" value="1"/>
</dbReference>
<dbReference type="OrthoDB" id="2476089at2"/>
<sequence>MEKKTKLDSKQIAGRAYEVEDYNRQDELSSGLATTHEQASDDYMEGTIDAKLSNQDESRS</sequence>
<dbReference type="EMBL" id="SSNT01000005">
    <property type="protein sequence ID" value="THF80962.1"/>
    <property type="molecule type" value="Genomic_DNA"/>
</dbReference>
<gene>
    <name evidence="1" type="ORF">E6W99_07285</name>
</gene>
<comment type="caution">
    <text evidence="1">The sequence shown here is derived from an EMBL/GenBank/DDBJ whole genome shotgun (WGS) entry which is preliminary data.</text>
</comment>
<dbReference type="RefSeq" id="WP_136352539.1">
    <property type="nucleotide sequence ID" value="NZ_CP046266.1"/>
</dbReference>
<evidence type="ECO:0000313" key="1">
    <source>
        <dbReference type="EMBL" id="THF80962.1"/>
    </source>
</evidence>
<organism evidence="1 2">
    <name type="scientific">Metabacillus sediminilitoris</name>
    <dbReference type="NCBI Taxonomy" id="2567941"/>
    <lineage>
        <taxon>Bacteria</taxon>
        <taxon>Bacillati</taxon>
        <taxon>Bacillota</taxon>
        <taxon>Bacilli</taxon>
        <taxon>Bacillales</taxon>
        <taxon>Bacillaceae</taxon>
        <taxon>Metabacillus</taxon>
    </lineage>
</organism>
<evidence type="ECO:0000313" key="2">
    <source>
        <dbReference type="Proteomes" id="UP000310334"/>
    </source>
</evidence>
<dbReference type="AlphaFoldDB" id="A0A4S4C5I9"/>
<proteinExistence type="predicted"/>